<evidence type="ECO:0000313" key="3">
    <source>
        <dbReference type="Proteomes" id="UP001295684"/>
    </source>
</evidence>
<dbReference type="Pfam" id="PF00022">
    <property type="entry name" value="Actin"/>
    <property type="match status" value="1"/>
</dbReference>
<gene>
    <name evidence="2" type="ORF">ECRASSUSDP1_LOCUS14621</name>
</gene>
<dbReference type="Gene3D" id="3.90.640.10">
    <property type="entry name" value="Actin, Chain A, domain 4"/>
    <property type="match status" value="1"/>
</dbReference>
<dbReference type="EMBL" id="CAMPGE010014619">
    <property type="protein sequence ID" value="CAI2373280.1"/>
    <property type="molecule type" value="Genomic_DNA"/>
</dbReference>
<keyword evidence="3" id="KW-1185">Reference proteome</keyword>
<dbReference type="Proteomes" id="UP001295684">
    <property type="component" value="Unassembled WGS sequence"/>
</dbReference>
<dbReference type="InterPro" id="IPR004000">
    <property type="entry name" value="Actin"/>
</dbReference>
<accession>A0AAD2CWG0</accession>
<dbReference type="AlphaFoldDB" id="A0AAD2CWG0"/>
<dbReference type="InterPro" id="IPR043129">
    <property type="entry name" value="ATPase_NBD"/>
</dbReference>
<dbReference type="PANTHER" id="PTHR11937">
    <property type="entry name" value="ACTIN"/>
    <property type="match status" value="1"/>
</dbReference>
<proteinExistence type="predicted"/>
<evidence type="ECO:0000256" key="1">
    <source>
        <dbReference type="ARBA" id="ARBA00049360"/>
    </source>
</evidence>
<dbReference type="Gene3D" id="3.30.420.40">
    <property type="match status" value="1"/>
</dbReference>
<comment type="catalytic activity">
    <reaction evidence="1">
        <text>ATP + H2O = ADP + phosphate + H(+)</text>
        <dbReference type="Rhea" id="RHEA:13065"/>
        <dbReference type="ChEBI" id="CHEBI:15377"/>
        <dbReference type="ChEBI" id="CHEBI:15378"/>
        <dbReference type="ChEBI" id="CHEBI:30616"/>
        <dbReference type="ChEBI" id="CHEBI:43474"/>
        <dbReference type="ChEBI" id="CHEBI:456216"/>
    </reaction>
</comment>
<evidence type="ECO:0000313" key="2">
    <source>
        <dbReference type="EMBL" id="CAI2373280.1"/>
    </source>
</evidence>
<protein>
    <submittedName>
        <fullName evidence="2">Uncharacterized protein</fullName>
    </submittedName>
</protein>
<dbReference type="SUPFAM" id="SSF53067">
    <property type="entry name" value="Actin-like ATPase domain"/>
    <property type="match status" value="1"/>
</dbReference>
<comment type="caution">
    <text evidence="2">The sequence shown here is derived from an EMBL/GenBank/DDBJ whole genome shotgun (WGS) entry which is preliminary data.</text>
</comment>
<name>A0AAD2CWG0_EUPCR</name>
<reference evidence="2" key="1">
    <citation type="submission" date="2023-07" db="EMBL/GenBank/DDBJ databases">
        <authorList>
            <consortium name="AG Swart"/>
            <person name="Singh M."/>
            <person name="Singh A."/>
            <person name="Seah K."/>
            <person name="Emmerich C."/>
        </authorList>
    </citation>
    <scope>NUCLEOTIDE SEQUENCE</scope>
    <source>
        <strain evidence="2">DP1</strain>
    </source>
</reference>
<organism evidence="2 3">
    <name type="scientific">Euplotes crassus</name>
    <dbReference type="NCBI Taxonomy" id="5936"/>
    <lineage>
        <taxon>Eukaryota</taxon>
        <taxon>Sar</taxon>
        <taxon>Alveolata</taxon>
        <taxon>Ciliophora</taxon>
        <taxon>Intramacronucleata</taxon>
        <taxon>Spirotrichea</taxon>
        <taxon>Hypotrichia</taxon>
        <taxon>Euplotida</taxon>
        <taxon>Euplotidae</taxon>
        <taxon>Moneuplotes</taxon>
    </lineage>
</organism>
<sequence>MYINVTLSLDSTGKYTGIPTDFVDGLKYYDNLCRIPNRKSLEKILLAAELKKAGEGGELEESYALLDGRLLKISTQRFQCPEFLFQPDLGGRECKSVRQSTYDSIMTYDLNVRNALYANIILSQGTTMFSGLGERLCKEMKNWLHRKCRSRPLRPQTGNTQYGEEDRLWCSYLY</sequence>